<proteinExistence type="predicted"/>
<organism evidence="2 3">
    <name type="scientific">Vibrio panuliri</name>
    <dbReference type="NCBI Taxonomy" id="1381081"/>
    <lineage>
        <taxon>Bacteria</taxon>
        <taxon>Pseudomonadati</taxon>
        <taxon>Pseudomonadota</taxon>
        <taxon>Gammaproteobacteria</taxon>
        <taxon>Vibrionales</taxon>
        <taxon>Vibrionaceae</taxon>
        <taxon>Vibrio</taxon>
    </lineage>
</organism>
<feature type="chain" id="PRO_5012458017" description="Secreted protein" evidence="1">
    <location>
        <begin position="24"/>
        <end position="105"/>
    </location>
</feature>
<dbReference type="EMBL" id="MJMJ01000012">
    <property type="protein sequence ID" value="OLQ90096.1"/>
    <property type="molecule type" value="Genomic_DNA"/>
</dbReference>
<evidence type="ECO:0008006" key="4">
    <source>
        <dbReference type="Google" id="ProtNLM"/>
    </source>
</evidence>
<evidence type="ECO:0000313" key="2">
    <source>
        <dbReference type="EMBL" id="OLQ90096.1"/>
    </source>
</evidence>
<reference evidence="2 3" key="1">
    <citation type="submission" date="2016-09" db="EMBL/GenBank/DDBJ databases">
        <title>Genomic Taxonomy of the Vibrionaceae.</title>
        <authorList>
            <person name="Gonzalez-Castillo A."/>
            <person name="Gomez-Gil B."/>
            <person name="Enciso-Ibarra K."/>
        </authorList>
    </citation>
    <scope>NUCLEOTIDE SEQUENCE [LARGE SCALE GENOMIC DNA]</scope>
    <source>
        <strain evidence="2 3">CAIM 703</strain>
    </source>
</reference>
<feature type="signal peptide" evidence="1">
    <location>
        <begin position="1"/>
        <end position="23"/>
    </location>
</feature>
<comment type="caution">
    <text evidence="2">The sequence shown here is derived from an EMBL/GenBank/DDBJ whole genome shotgun (WGS) entry which is preliminary data.</text>
</comment>
<name>A0A1Q9HIG1_9VIBR</name>
<sequence length="105" mass="11330">MKYFNYALSSLILTIGLVSGAYADGGIKTKATNSQLTFSSIPSHENEEKQKCKDGNMSSECTEVSKFKSTLAASDDLPEEPCPDGSDLPECLDDVATEYHLLSSL</sequence>
<evidence type="ECO:0000256" key="1">
    <source>
        <dbReference type="SAM" id="SignalP"/>
    </source>
</evidence>
<dbReference type="RefSeq" id="WP_075707363.1">
    <property type="nucleotide sequence ID" value="NZ_MJMJ01000012.1"/>
</dbReference>
<gene>
    <name evidence="2" type="ORF">BIY22_03565</name>
</gene>
<keyword evidence="1" id="KW-0732">Signal</keyword>
<dbReference type="AlphaFoldDB" id="A0A1Q9HIG1"/>
<accession>A0A1Q9HIG1</accession>
<evidence type="ECO:0000313" key="3">
    <source>
        <dbReference type="Proteomes" id="UP000186313"/>
    </source>
</evidence>
<dbReference type="Proteomes" id="UP000186313">
    <property type="component" value="Unassembled WGS sequence"/>
</dbReference>
<protein>
    <recommendedName>
        <fullName evidence="4">Secreted protein</fullName>
    </recommendedName>
</protein>